<reference evidence="9 10" key="1">
    <citation type="submission" date="2024-09" db="EMBL/GenBank/DDBJ databases">
        <authorList>
            <person name="Ruan L."/>
        </authorList>
    </citation>
    <scope>NUCLEOTIDE SEQUENCE [LARGE SCALE GENOMIC DNA]</scope>
    <source>
        <strain evidence="9 10">D33</strain>
    </source>
</reference>
<comment type="caution">
    <text evidence="9">The sequence shown here is derived from an EMBL/GenBank/DDBJ whole genome shotgun (WGS) entry which is preliminary data.</text>
</comment>
<evidence type="ECO:0000256" key="2">
    <source>
        <dbReference type="ARBA" id="ARBA00005384"/>
    </source>
</evidence>
<evidence type="ECO:0000256" key="3">
    <source>
        <dbReference type="ARBA" id="ARBA00022576"/>
    </source>
</evidence>
<evidence type="ECO:0000259" key="8">
    <source>
        <dbReference type="PROSITE" id="PS50949"/>
    </source>
</evidence>
<dbReference type="InterPro" id="IPR015421">
    <property type="entry name" value="PyrdxlP-dep_Trfase_major"/>
</dbReference>
<proteinExistence type="inferred from homology"/>
<keyword evidence="6" id="KW-0238">DNA-binding</keyword>
<dbReference type="CDD" id="cd00609">
    <property type="entry name" value="AAT_like"/>
    <property type="match status" value="1"/>
</dbReference>
<dbReference type="Proteomes" id="UP001580407">
    <property type="component" value="Unassembled WGS sequence"/>
</dbReference>
<dbReference type="SUPFAM" id="SSF46785">
    <property type="entry name" value="Winged helix' DNA-binding domain"/>
    <property type="match status" value="1"/>
</dbReference>
<dbReference type="InterPro" id="IPR015424">
    <property type="entry name" value="PyrdxlP-dep_Trfase"/>
</dbReference>
<dbReference type="InterPro" id="IPR000524">
    <property type="entry name" value="Tscrpt_reg_HTH_GntR"/>
</dbReference>
<dbReference type="Gene3D" id="1.10.10.10">
    <property type="entry name" value="Winged helix-like DNA-binding domain superfamily/Winged helix DNA-binding domain"/>
    <property type="match status" value="1"/>
</dbReference>
<keyword evidence="7" id="KW-0804">Transcription</keyword>
<evidence type="ECO:0000313" key="10">
    <source>
        <dbReference type="Proteomes" id="UP001580407"/>
    </source>
</evidence>
<sequence>MHIELSRHSSTKLYSQIAVTLGDRIRSGLLTPGTKLPSVRNLSAQLSVSQVTVSKAYAELESEGLIACSQGKGCYVSAGAGKDQTGDEADLSWQLSLMDYLPRAQLWHHFNHVLPARYQFHKAAIQEELLPTREIVANAYKMLSDDPALMANYGSFSGDFGLRKALASVLNGSGMSVTAENLLITSGAQQGIDLVARTFVGPGDVVYMEAPSYTGAIDVFASRGAKIIMVPMDEEGMRVDMLTKLCDLNPPKLIYCIPAFHNPTGVTMSVRRRRQLVDLAQSYHCLIVEDDPFSSLYFNEPPPHPIKCHDQAGHVIYIRSYSKTLAPGCRIACMAAHGSVLSRLIAAKSTTDLGSPMMTQKALQPFIETRLEQHMEQLRTVLRRRLQLALTVLRKHAPAELSWNVPEGGLNLWLKLPAYADPVSLERRAEQAGVSFLPGGVCYAGEADSRHIRVSFTYPAEDKLQEGLKLLCSLIAESRTASPERKPVL</sequence>
<gene>
    <name evidence="9" type="ORF">ACE3NQ_19625</name>
</gene>
<dbReference type="PANTHER" id="PTHR46577:SF2">
    <property type="entry name" value="TRANSCRIPTIONAL REGULATORY PROTEIN"/>
    <property type="match status" value="1"/>
</dbReference>
<dbReference type="Gene3D" id="3.40.640.10">
    <property type="entry name" value="Type I PLP-dependent aspartate aminotransferase-like (Major domain)"/>
    <property type="match status" value="1"/>
</dbReference>
<comment type="similarity">
    <text evidence="2">In the C-terminal section; belongs to the class-I pyridoxal-phosphate-dependent aminotransferase family.</text>
</comment>
<organism evidence="9 10">
    <name type="scientific">Paenibacillus terreus</name>
    <dbReference type="NCBI Taxonomy" id="1387834"/>
    <lineage>
        <taxon>Bacteria</taxon>
        <taxon>Bacillati</taxon>
        <taxon>Bacillota</taxon>
        <taxon>Bacilli</taxon>
        <taxon>Bacillales</taxon>
        <taxon>Paenibacillaceae</taxon>
        <taxon>Paenibacillus</taxon>
    </lineage>
</organism>
<dbReference type="GO" id="GO:0008483">
    <property type="term" value="F:transaminase activity"/>
    <property type="evidence" value="ECO:0007669"/>
    <property type="project" value="UniProtKB-KW"/>
</dbReference>
<keyword evidence="10" id="KW-1185">Reference proteome</keyword>
<dbReference type="InterPro" id="IPR036388">
    <property type="entry name" value="WH-like_DNA-bd_sf"/>
</dbReference>
<dbReference type="InterPro" id="IPR004839">
    <property type="entry name" value="Aminotransferase_I/II_large"/>
</dbReference>
<name>A0ABV5BBQ5_9BACL</name>
<keyword evidence="4" id="KW-0663">Pyridoxal phosphate</keyword>
<dbReference type="PANTHER" id="PTHR46577">
    <property type="entry name" value="HTH-TYPE TRANSCRIPTIONAL REGULATORY PROTEIN GABR"/>
    <property type="match status" value="1"/>
</dbReference>
<comment type="cofactor">
    <cofactor evidence="1">
        <name>pyridoxal 5'-phosphate</name>
        <dbReference type="ChEBI" id="CHEBI:597326"/>
    </cofactor>
</comment>
<dbReference type="PROSITE" id="PS50949">
    <property type="entry name" value="HTH_GNTR"/>
    <property type="match status" value="1"/>
</dbReference>
<evidence type="ECO:0000256" key="1">
    <source>
        <dbReference type="ARBA" id="ARBA00001933"/>
    </source>
</evidence>
<dbReference type="InterPro" id="IPR036390">
    <property type="entry name" value="WH_DNA-bd_sf"/>
</dbReference>
<evidence type="ECO:0000256" key="6">
    <source>
        <dbReference type="ARBA" id="ARBA00023125"/>
    </source>
</evidence>
<dbReference type="PRINTS" id="PR00035">
    <property type="entry name" value="HTHGNTR"/>
</dbReference>
<dbReference type="Pfam" id="PF00392">
    <property type="entry name" value="GntR"/>
    <property type="match status" value="1"/>
</dbReference>
<protein>
    <submittedName>
        <fullName evidence="9">PLP-dependent aminotransferase family protein</fullName>
    </submittedName>
</protein>
<dbReference type="RefSeq" id="WP_375526875.1">
    <property type="nucleotide sequence ID" value="NZ_JBHILM010000023.1"/>
</dbReference>
<evidence type="ECO:0000313" key="9">
    <source>
        <dbReference type="EMBL" id="MFB5683132.1"/>
    </source>
</evidence>
<dbReference type="InterPro" id="IPR051446">
    <property type="entry name" value="HTH_trans_reg/aminotransferase"/>
</dbReference>
<evidence type="ECO:0000256" key="5">
    <source>
        <dbReference type="ARBA" id="ARBA00023015"/>
    </source>
</evidence>
<dbReference type="Pfam" id="PF00155">
    <property type="entry name" value="Aminotran_1_2"/>
    <property type="match status" value="1"/>
</dbReference>
<dbReference type="SMART" id="SM00345">
    <property type="entry name" value="HTH_GNTR"/>
    <property type="match status" value="1"/>
</dbReference>
<dbReference type="Gene3D" id="3.90.1150.10">
    <property type="entry name" value="Aspartate Aminotransferase, domain 1"/>
    <property type="match status" value="1"/>
</dbReference>
<evidence type="ECO:0000256" key="4">
    <source>
        <dbReference type="ARBA" id="ARBA00022898"/>
    </source>
</evidence>
<dbReference type="SUPFAM" id="SSF53383">
    <property type="entry name" value="PLP-dependent transferases"/>
    <property type="match status" value="1"/>
</dbReference>
<accession>A0ABV5BBQ5</accession>
<evidence type="ECO:0000256" key="7">
    <source>
        <dbReference type="ARBA" id="ARBA00023163"/>
    </source>
</evidence>
<keyword evidence="3 9" id="KW-0032">Aminotransferase</keyword>
<dbReference type="CDD" id="cd07377">
    <property type="entry name" value="WHTH_GntR"/>
    <property type="match status" value="1"/>
</dbReference>
<keyword evidence="5" id="KW-0805">Transcription regulation</keyword>
<dbReference type="EMBL" id="JBHILM010000023">
    <property type="protein sequence ID" value="MFB5683132.1"/>
    <property type="molecule type" value="Genomic_DNA"/>
</dbReference>
<dbReference type="InterPro" id="IPR015422">
    <property type="entry name" value="PyrdxlP-dep_Trfase_small"/>
</dbReference>
<feature type="domain" description="HTH gntR-type" evidence="8">
    <location>
        <begin position="11"/>
        <end position="79"/>
    </location>
</feature>
<keyword evidence="3 9" id="KW-0808">Transferase</keyword>